<accession>A0A383C799</accession>
<proteinExistence type="predicted"/>
<feature type="non-terminal residue" evidence="1">
    <location>
        <position position="1"/>
    </location>
</feature>
<protein>
    <submittedName>
        <fullName evidence="1">Uncharacterized protein</fullName>
    </submittedName>
</protein>
<evidence type="ECO:0000313" key="1">
    <source>
        <dbReference type="EMBL" id="SVE27505.1"/>
    </source>
</evidence>
<reference evidence="1" key="1">
    <citation type="submission" date="2018-05" db="EMBL/GenBank/DDBJ databases">
        <authorList>
            <person name="Lanie J.A."/>
            <person name="Ng W.-L."/>
            <person name="Kazmierczak K.M."/>
            <person name="Andrzejewski T.M."/>
            <person name="Davidsen T.M."/>
            <person name="Wayne K.J."/>
            <person name="Tettelin H."/>
            <person name="Glass J.I."/>
            <person name="Rusch D."/>
            <person name="Podicherti R."/>
            <person name="Tsui H.-C.T."/>
            <person name="Winkler M.E."/>
        </authorList>
    </citation>
    <scope>NUCLEOTIDE SEQUENCE</scope>
</reference>
<sequence length="37" mass="4090">AVIEFLDAAGNVLPNRQKHVTLNVQPNRDTVVFVADQ</sequence>
<dbReference type="AlphaFoldDB" id="A0A383C799"/>
<dbReference type="EMBL" id="UINC01206057">
    <property type="protein sequence ID" value="SVE27505.1"/>
    <property type="molecule type" value="Genomic_DNA"/>
</dbReference>
<gene>
    <name evidence="1" type="ORF">METZ01_LOCUS480359</name>
</gene>
<name>A0A383C799_9ZZZZ</name>
<organism evidence="1">
    <name type="scientific">marine metagenome</name>
    <dbReference type="NCBI Taxonomy" id="408172"/>
    <lineage>
        <taxon>unclassified sequences</taxon>
        <taxon>metagenomes</taxon>
        <taxon>ecological metagenomes</taxon>
    </lineage>
</organism>